<dbReference type="InterPro" id="IPR045175">
    <property type="entry name" value="M28_fam"/>
</dbReference>
<feature type="domain" description="Peptidase M28" evidence="1">
    <location>
        <begin position="89"/>
        <end position="234"/>
    </location>
</feature>
<dbReference type="Proteomes" id="UP000318741">
    <property type="component" value="Chromosome"/>
</dbReference>
<dbReference type="GO" id="GO:0008235">
    <property type="term" value="F:metalloexopeptidase activity"/>
    <property type="evidence" value="ECO:0007669"/>
    <property type="project" value="InterPro"/>
</dbReference>
<evidence type="ECO:0000313" key="2">
    <source>
        <dbReference type="EMBL" id="QDT15748.1"/>
    </source>
</evidence>
<keyword evidence="3" id="KW-1185">Reference proteome</keyword>
<dbReference type="Pfam" id="PF04389">
    <property type="entry name" value="Peptidase_M28"/>
    <property type="match status" value="1"/>
</dbReference>
<keyword evidence="2" id="KW-0378">Hydrolase</keyword>
<gene>
    <name evidence="2" type="primary">lieA</name>
    <name evidence="2" type="ORF">CA12_18400</name>
</gene>
<dbReference type="InterPro" id="IPR007484">
    <property type="entry name" value="Peptidase_M28"/>
</dbReference>
<proteinExistence type="predicted"/>
<dbReference type="EMBL" id="CP036265">
    <property type="protein sequence ID" value="QDT15748.1"/>
    <property type="molecule type" value="Genomic_DNA"/>
</dbReference>
<reference evidence="2 3" key="1">
    <citation type="submission" date="2019-02" db="EMBL/GenBank/DDBJ databases">
        <title>Deep-cultivation of Planctomycetes and their phenomic and genomic characterization uncovers novel biology.</title>
        <authorList>
            <person name="Wiegand S."/>
            <person name="Jogler M."/>
            <person name="Boedeker C."/>
            <person name="Pinto D."/>
            <person name="Vollmers J."/>
            <person name="Rivas-Marin E."/>
            <person name="Kohn T."/>
            <person name="Peeters S.H."/>
            <person name="Heuer A."/>
            <person name="Rast P."/>
            <person name="Oberbeckmann S."/>
            <person name="Bunk B."/>
            <person name="Jeske O."/>
            <person name="Meyerdierks A."/>
            <person name="Storesund J.E."/>
            <person name="Kallscheuer N."/>
            <person name="Luecker S."/>
            <person name="Lage O.M."/>
            <person name="Pohl T."/>
            <person name="Merkel B.J."/>
            <person name="Hornburger P."/>
            <person name="Mueller R.-W."/>
            <person name="Bruemmer F."/>
            <person name="Labrenz M."/>
            <person name="Spormann A.M."/>
            <person name="Op den Camp H."/>
            <person name="Overmann J."/>
            <person name="Amann R."/>
            <person name="Jetten M.S.M."/>
            <person name="Mascher T."/>
            <person name="Medema M.H."/>
            <person name="Devos D.P."/>
            <person name="Kaster A.-K."/>
            <person name="Ovreas L."/>
            <person name="Rohde M."/>
            <person name="Galperin M.Y."/>
            <person name="Jogler C."/>
        </authorList>
    </citation>
    <scope>NUCLEOTIDE SEQUENCE [LARGE SCALE GENOMIC DNA]</scope>
    <source>
        <strain evidence="2 3">CA12</strain>
    </source>
</reference>
<accession>A0A517P8P7</accession>
<protein>
    <submittedName>
        <fullName evidence="2">Leupeptin-inactivating enzyme 1</fullName>
        <ecNumber evidence="2">3.4.24.-</ecNumber>
    </submittedName>
</protein>
<dbReference type="PANTHER" id="PTHR12147:SF26">
    <property type="entry name" value="PEPTIDASE M28 DOMAIN-CONTAINING PROTEIN"/>
    <property type="match status" value="1"/>
</dbReference>
<dbReference type="Gene3D" id="3.40.630.10">
    <property type="entry name" value="Zn peptidases"/>
    <property type="match status" value="1"/>
</dbReference>
<evidence type="ECO:0000313" key="3">
    <source>
        <dbReference type="Proteomes" id="UP000318741"/>
    </source>
</evidence>
<dbReference type="PANTHER" id="PTHR12147">
    <property type="entry name" value="METALLOPEPTIDASE M28 FAMILY MEMBER"/>
    <property type="match status" value="1"/>
</dbReference>
<organism evidence="2 3">
    <name type="scientific">Alienimonas californiensis</name>
    <dbReference type="NCBI Taxonomy" id="2527989"/>
    <lineage>
        <taxon>Bacteria</taxon>
        <taxon>Pseudomonadati</taxon>
        <taxon>Planctomycetota</taxon>
        <taxon>Planctomycetia</taxon>
        <taxon>Planctomycetales</taxon>
        <taxon>Planctomycetaceae</taxon>
        <taxon>Alienimonas</taxon>
    </lineage>
</organism>
<dbReference type="RefSeq" id="WP_145358651.1">
    <property type="nucleotide sequence ID" value="NZ_CP036265.1"/>
</dbReference>
<dbReference type="GO" id="GO:0006508">
    <property type="term" value="P:proteolysis"/>
    <property type="evidence" value="ECO:0007669"/>
    <property type="project" value="InterPro"/>
</dbReference>
<sequence>MIVHVAALALLSTAAGGGGETGEAAGAGVARRFERRVVAVAAAEALDGRRDAIENELRALRLEPQRRPFAGPQREGTNLLAVVPPPAAGAAPERTLMLGAHLDRVEAGTGAVDNAGGCAAVLELLGRFQARPLTHHRVVGLWFDQEEQGLLGSRAFVEAAGDPAAPGAAAGLPDLFVNFDVFAYGDTLWAHHPSEDDRTAARNFVAGTAAAGGEPFPTVIGPLYPPSDHRPFAAVRETAEPGSPAAEMTVLSLSLLPREQIVETVAFLEAMEGGGRPTRAGLPKILALIHTANDTPSAVRPSEAAAAIDAVEAGLRALDAAAGAEAAPATDDETND</sequence>
<dbReference type="SUPFAM" id="SSF53187">
    <property type="entry name" value="Zn-dependent exopeptidases"/>
    <property type="match status" value="1"/>
</dbReference>
<evidence type="ECO:0000259" key="1">
    <source>
        <dbReference type="Pfam" id="PF04389"/>
    </source>
</evidence>
<name>A0A517P8P7_9PLAN</name>
<dbReference type="OrthoDB" id="9762302at2"/>
<dbReference type="EC" id="3.4.24.-" evidence="2"/>
<dbReference type="AlphaFoldDB" id="A0A517P8P7"/>
<dbReference type="KEGG" id="acaf:CA12_18400"/>